<protein>
    <recommendedName>
        <fullName evidence="14">Mitochondrial import inner membrane translocase subunit TIM50</fullName>
    </recommendedName>
</protein>
<dbReference type="Proteomes" id="UP000614350">
    <property type="component" value="Unassembled WGS sequence"/>
</dbReference>
<dbReference type="PROSITE" id="PS50969">
    <property type="entry name" value="FCP1"/>
    <property type="match status" value="1"/>
</dbReference>
<keyword evidence="6" id="KW-0999">Mitochondrion inner membrane</keyword>
<feature type="region of interest" description="Disordered" evidence="16">
    <location>
        <begin position="363"/>
        <end position="387"/>
    </location>
</feature>
<organism evidence="18 19">
    <name type="scientific">Vespula vulgaris</name>
    <name type="common">Yellow jacket</name>
    <name type="synonym">Wasp</name>
    <dbReference type="NCBI Taxonomy" id="7454"/>
    <lineage>
        <taxon>Eukaryota</taxon>
        <taxon>Metazoa</taxon>
        <taxon>Ecdysozoa</taxon>
        <taxon>Arthropoda</taxon>
        <taxon>Hexapoda</taxon>
        <taxon>Insecta</taxon>
        <taxon>Pterygota</taxon>
        <taxon>Neoptera</taxon>
        <taxon>Endopterygota</taxon>
        <taxon>Hymenoptera</taxon>
        <taxon>Apocrita</taxon>
        <taxon>Aculeata</taxon>
        <taxon>Vespoidea</taxon>
        <taxon>Vespidae</taxon>
        <taxon>Vespinae</taxon>
        <taxon>Vespula</taxon>
    </lineage>
</organism>
<dbReference type="SUPFAM" id="SSF56784">
    <property type="entry name" value="HAD-like"/>
    <property type="match status" value="1"/>
</dbReference>
<comment type="similarity">
    <text evidence="3 14">Belongs to the TIM50 family.</text>
</comment>
<proteinExistence type="inferred from homology"/>
<feature type="domain" description="FCP1 homology" evidence="17">
    <location>
        <begin position="181"/>
        <end position="325"/>
    </location>
</feature>
<evidence type="ECO:0000313" key="19">
    <source>
        <dbReference type="Proteomes" id="UP000614350"/>
    </source>
</evidence>
<dbReference type="InterPro" id="IPR050365">
    <property type="entry name" value="TIM50"/>
</dbReference>
<evidence type="ECO:0000256" key="15">
    <source>
        <dbReference type="SAM" id="Coils"/>
    </source>
</evidence>
<dbReference type="EMBL" id="JACSEA010000006">
    <property type="protein sequence ID" value="KAF7398834.1"/>
    <property type="molecule type" value="Genomic_DNA"/>
</dbReference>
<keyword evidence="15" id="KW-0175">Coiled coil</keyword>
<dbReference type="Pfam" id="PF03031">
    <property type="entry name" value="NIF"/>
    <property type="match status" value="1"/>
</dbReference>
<dbReference type="AlphaFoldDB" id="A0A834K5Q0"/>
<evidence type="ECO:0000256" key="6">
    <source>
        <dbReference type="ARBA" id="ARBA00022792"/>
    </source>
</evidence>
<evidence type="ECO:0000256" key="7">
    <source>
        <dbReference type="ARBA" id="ARBA00022927"/>
    </source>
</evidence>
<dbReference type="CDD" id="cd07521">
    <property type="entry name" value="HAD_FCP1-like"/>
    <property type="match status" value="1"/>
</dbReference>
<name>A0A834K5Q0_VESVU</name>
<keyword evidence="19" id="KW-1185">Reference proteome</keyword>
<keyword evidence="5" id="KW-0812">Transmembrane</keyword>
<evidence type="ECO:0000256" key="9">
    <source>
        <dbReference type="ARBA" id="ARBA00022989"/>
    </source>
</evidence>
<keyword evidence="9" id="KW-1133">Transmembrane helix</keyword>
<evidence type="ECO:0000256" key="8">
    <source>
        <dbReference type="ARBA" id="ARBA00022946"/>
    </source>
</evidence>
<keyword evidence="10 14" id="KW-0811">Translocation</keyword>
<dbReference type="InterPro" id="IPR023214">
    <property type="entry name" value="HAD_sf"/>
</dbReference>
<accession>A0A834K5Q0</accession>
<evidence type="ECO:0000259" key="17">
    <source>
        <dbReference type="PROSITE" id="PS50969"/>
    </source>
</evidence>
<evidence type="ECO:0000256" key="13">
    <source>
        <dbReference type="ARBA" id="ARBA00061911"/>
    </source>
</evidence>
<feature type="coiled-coil region" evidence="15">
    <location>
        <begin position="54"/>
        <end position="99"/>
    </location>
</feature>
<sequence length="387" mass="45877">MAFAVKSLPSLNKVYNGSCRAAYSIFRQSVARTSLVQTAQKYCYSTEAPNRPKITESLTNIQSLERTAQSLAQEMLEKKRLEEEQQEEEEQKKHREQTKKFMKYSFIVFSTMTGLGLSYIIYELGKPTFDEHGNIIEDEFSNLPYYEKIYKRLRRELNYYTKLIQEPSRPKLLPDPFKYPYIQPPYTLVLEVKDLLLCPDWTYETGWRFKKRPYVDEFLEAVAPPQFEIVIYTAEQGMNLFPILDALDPNGYIMYRLFRDATRFTDGHHVKDLAALNRDLSKVIVVDWDDESIKYYPENTLKLKRWTGDDNDKTLYHLAAFLKTISLTNVEDVREVLNYYREFDDPLKAFRENQRKLLEQLEEENKTQKESGKHLTSRWTPSFLRNR</sequence>
<evidence type="ECO:0000313" key="18">
    <source>
        <dbReference type="EMBL" id="KAF7398834.1"/>
    </source>
</evidence>
<evidence type="ECO:0000256" key="14">
    <source>
        <dbReference type="RuleBase" id="RU365079"/>
    </source>
</evidence>
<keyword evidence="4 14" id="KW-0813">Transport</keyword>
<reference evidence="18" key="1">
    <citation type="journal article" date="2020" name="G3 (Bethesda)">
        <title>High-Quality Assemblies for Three Invasive Social Wasps from the &lt;i&gt;Vespula&lt;/i&gt; Genus.</title>
        <authorList>
            <person name="Harrop T.W.R."/>
            <person name="Guhlin J."/>
            <person name="McLaughlin G.M."/>
            <person name="Permina E."/>
            <person name="Stockwell P."/>
            <person name="Gilligan J."/>
            <person name="Le Lec M.F."/>
            <person name="Gruber M.A.M."/>
            <person name="Quinn O."/>
            <person name="Lovegrove M."/>
            <person name="Duncan E.J."/>
            <person name="Remnant E.J."/>
            <person name="Van Eeckhoven J."/>
            <person name="Graham B."/>
            <person name="Knapp R.A."/>
            <person name="Langford K.W."/>
            <person name="Kronenberg Z."/>
            <person name="Press M.O."/>
            <person name="Eacker S.M."/>
            <person name="Wilson-Rankin E.E."/>
            <person name="Purcell J."/>
            <person name="Lester P.J."/>
            <person name="Dearden P.K."/>
        </authorList>
    </citation>
    <scope>NUCLEOTIDE SEQUENCE</scope>
    <source>
        <strain evidence="18">Marl-1</strain>
    </source>
</reference>
<dbReference type="InterPro" id="IPR036412">
    <property type="entry name" value="HAD-like_sf"/>
</dbReference>
<evidence type="ECO:0000256" key="2">
    <source>
        <dbReference type="ARBA" id="ARBA00004434"/>
    </source>
</evidence>
<dbReference type="GO" id="GO:0015031">
    <property type="term" value="P:protein transport"/>
    <property type="evidence" value="ECO:0007669"/>
    <property type="project" value="UniProtKB-KW"/>
</dbReference>
<evidence type="ECO:0000256" key="11">
    <source>
        <dbReference type="ARBA" id="ARBA00023128"/>
    </source>
</evidence>
<dbReference type="GO" id="GO:0005744">
    <property type="term" value="C:TIM23 mitochondrial import inner membrane translocase complex"/>
    <property type="evidence" value="ECO:0007669"/>
    <property type="project" value="UniProtKB-UniRule"/>
</dbReference>
<evidence type="ECO:0000256" key="10">
    <source>
        <dbReference type="ARBA" id="ARBA00023010"/>
    </source>
</evidence>
<dbReference type="FunFam" id="3.40.50.1000:FF:000019">
    <property type="entry name" value="Mitochondrial import inner membrane translocase subunit TIM50"/>
    <property type="match status" value="1"/>
</dbReference>
<comment type="caution">
    <text evidence="18">The sequence shown here is derived from an EMBL/GenBank/DDBJ whole genome shotgun (WGS) entry which is preliminary data.</text>
</comment>
<comment type="function">
    <text evidence="1 14">Essential component of the TIM23 complex, a complex that mediates the translocation of transit peptide-containing proteins across the mitochondrial inner membrane.</text>
</comment>
<keyword evidence="11 14" id="KW-0496">Mitochondrion</keyword>
<feature type="compositionally biased region" description="Polar residues" evidence="16">
    <location>
        <begin position="377"/>
        <end position="387"/>
    </location>
</feature>
<feature type="compositionally biased region" description="Basic and acidic residues" evidence="16">
    <location>
        <begin position="363"/>
        <end position="373"/>
    </location>
</feature>
<comment type="subcellular location">
    <subcellularLocation>
        <location evidence="2 14">Mitochondrion inner membrane</location>
        <topology evidence="2 14">Single-pass membrane protein</topology>
    </subcellularLocation>
</comment>
<keyword evidence="12" id="KW-0472">Membrane</keyword>
<dbReference type="Gene3D" id="3.40.50.1000">
    <property type="entry name" value="HAD superfamily/HAD-like"/>
    <property type="match status" value="1"/>
</dbReference>
<keyword evidence="7 14" id="KW-0653">Protein transport</keyword>
<comment type="subunit">
    <text evidence="13">Component of the TIM23 complex at least composed of Tim23, Tim17 (Tim17a1, Tim17a2 or Tim17b1) and a Tim50.</text>
</comment>
<dbReference type="InterPro" id="IPR004274">
    <property type="entry name" value="FCP1_dom"/>
</dbReference>
<evidence type="ECO:0000256" key="5">
    <source>
        <dbReference type="ARBA" id="ARBA00022692"/>
    </source>
</evidence>
<dbReference type="PANTHER" id="PTHR12210">
    <property type="entry name" value="DULLARD PROTEIN PHOSPHATASE"/>
    <property type="match status" value="1"/>
</dbReference>
<dbReference type="SMART" id="SM00577">
    <property type="entry name" value="CPDc"/>
    <property type="match status" value="1"/>
</dbReference>
<evidence type="ECO:0000256" key="12">
    <source>
        <dbReference type="ARBA" id="ARBA00023136"/>
    </source>
</evidence>
<evidence type="ECO:0000256" key="3">
    <source>
        <dbReference type="ARBA" id="ARBA00006344"/>
    </source>
</evidence>
<keyword evidence="8 14" id="KW-0809">Transit peptide</keyword>
<gene>
    <name evidence="18" type="ORF">HZH66_006731</name>
</gene>
<evidence type="ECO:0000256" key="4">
    <source>
        <dbReference type="ARBA" id="ARBA00022448"/>
    </source>
</evidence>
<evidence type="ECO:0000256" key="16">
    <source>
        <dbReference type="SAM" id="MobiDB-lite"/>
    </source>
</evidence>
<evidence type="ECO:0000256" key="1">
    <source>
        <dbReference type="ARBA" id="ARBA00002959"/>
    </source>
</evidence>